<evidence type="ECO:0008006" key="3">
    <source>
        <dbReference type="Google" id="ProtNLM"/>
    </source>
</evidence>
<evidence type="ECO:0000313" key="2">
    <source>
        <dbReference type="Proteomes" id="UP001565368"/>
    </source>
</evidence>
<reference evidence="1 2" key="1">
    <citation type="submission" date="2023-08" db="EMBL/GenBank/DDBJ databases">
        <title>Annotated Genome Sequence of Vanrija albida AlHP1.</title>
        <authorList>
            <person name="Herzog R."/>
        </authorList>
    </citation>
    <scope>NUCLEOTIDE SEQUENCE [LARGE SCALE GENOMIC DNA]</scope>
    <source>
        <strain evidence="1 2">AlHP1</strain>
    </source>
</reference>
<gene>
    <name evidence="1" type="ORF">Q8F55_006300</name>
</gene>
<evidence type="ECO:0000313" key="1">
    <source>
        <dbReference type="EMBL" id="KAL1406888.1"/>
    </source>
</evidence>
<name>A0ABR3PWU1_9TREE</name>
<comment type="caution">
    <text evidence="1">The sequence shown here is derived from an EMBL/GenBank/DDBJ whole genome shotgun (WGS) entry which is preliminary data.</text>
</comment>
<dbReference type="GeneID" id="95987343"/>
<dbReference type="RefSeq" id="XP_069206832.1">
    <property type="nucleotide sequence ID" value="XM_069354761.1"/>
</dbReference>
<dbReference type="EMBL" id="JBBXJM010000005">
    <property type="protein sequence ID" value="KAL1406888.1"/>
    <property type="molecule type" value="Genomic_DNA"/>
</dbReference>
<dbReference type="Proteomes" id="UP001565368">
    <property type="component" value="Unassembled WGS sequence"/>
</dbReference>
<sequence>MPPTPTPPPPLASSSALEAHYAAYLSMLNDRAFDPPTFGTFVSPTVVHNDRALGHPGYQGLISPGAVFTAKSASADVPAKTAPGKVTANLHITVPGPGPDGGVFDEWVRYWFDEEGRIERVESVVERVGEAEGV</sequence>
<organism evidence="1 2">
    <name type="scientific">Vanrija albida</name>
    <dbReference type="NCBI Taxonomy" id="181172"/>
    <lineage>
        <taxon>Eukaryota</taxon>
        <taxon>Fungi</taxon>
        <taxon>Dikarya</taxon>
        <taxon>Basidiomycota</taxon>
        <taxon>Agaricomycotina</taxon>
        <taxon>Tremellomycetes</taxon>
        <taxon>Trichosporonales</taxon>
        <taxon>Trichosporonaceae</taxon>
        <taxon>Vanrija</taxon>
    </lineage>
</organism>
<proteinExistence type="predicted"/>
<accession>A0ABR3PWU1</accession>
<protein>
    <recommendedName>
        <fullName evidence="3">SnoaL-like domain-containing protein</fullName>
    </recommendedName>
</protein>
<keyword evidence="2" id="KW-1185">Reference proteome</keyword>